<dbReference type="Pfam" id="PF00288">
    <property type="entry name" value="GHMP_kinases_N"/>
    <property type="match status" value="1"/>
</dbReference>
<organism evidence="8 9">
    <name type="scientific">Stephania yunnanensis</name>
    <dbReference type="NCBI Taxonomy" id="152371"/>
    <lineage>
        <taxon>Eukaryota</taxon>
        <taxon>Viridiplantae</taxon>
        <taxon>Streptophyta</taxon>
        <taxon>Embryophyta</taxon>
        <taxon>Tracheophyta</taxon>
        <taxon>Spermatophyta</taxon>
        <taxon>Magnoliopsida</taxon>
        <taxon>Ranunculales</taxon>
        <taxon>Menispermaceae</taxon>
        <taxon>Menispermoideae</taxon>
        <taxon>Cissampelideae</taxon>
        <taxon>Stephania</taxon>
    </lineage>
</organism>
<feature type="domain" description="GHMP kinase N-terminal" evidence="7">
    <location>
        <begin position="153"/>
        <end position="231"/>
    </location>
</feature>
<evidence type="ECO:0000256" key="2">
    <source>
        <dbReference type="ARBA" id="ARBA00022679"/>
    </source>
</evidence>
<dbReference type="EMBL" id="JBBNAF010000011">
    <property type="protein sequence ID" value="KAK9097982.1"/>
    <property type="molecule type" value="Genomic_DNA"/>
</dbReference>
<dbReference type="Gene3D" id="3.30.230.10">
    <property type="match status" value="1"/>
</dbReference>
<keyword evidence="9" id="KW-1185">Reference proteome</keyword>
<dbReference type="PRINTS" id="PR00958">
    <property type="entry name" value="HOMSERKINASE"/>
</dbReference>
<keyword evidence="1" id="KW-0028">Amino-acid biosynthesis</keyword>
<dbReference type="InterPro" id="IPR020568">
    <property type="entry name" value="Ribosomal_Su5_D2-typ_SF"/>
</dbReference>
<name>A0AAP0EW78_9MAGN</name>
<dbReference type="GO" id="GO:0016301">
    <property type="term" value="F:kinase activity"/>
    <property type="evidence" value="ECO:0007669"/>
    <property type="project" value="UniProtKB-KW"/>
</dbReference>
<protein>
    <recommendedName>
        <fullName evidence="7">GHMP kinase N-terminal domain-containing protein</fullName>
    </recommendedName>
</protein>
<keyword evidence="4" id="KW-0418">Kinase</keyword>
<evidence type="ECO:0000256" key="4">
    <source>
        <dbReference type="ARBA" id="ARBA00022777"/>
    </source>
</evidence>
<feature type="region of interest" description="Disordered" evidence="6">
    <location>
        <begin position="1"/>
        <end position="56"/>
    </location>
</feature>
<evidence type="ECO:0000313" key="8">
    <source>
        <dbReference type="EMBL" id="KAK9097982.1"/>
    </source>
</evidence>
<proteinExistence type="predicted"/>
<dbReference type="Proteomes" id="UP001420932">
    <property type="component" value="Unassembled WGS sequence"/>
</dbReference>
<evidence type="ECO:0000259" key="7">
    <source>
        <dbReference type="Pfam" id="PF00288"/>
    </source>
</evidence>
<keyword evidence="2" id="KW-0808">Transferase</keyword>
<dbReference type="AlphaFoldDB" id="A0AAP0EW78"/>
<evidence type="ECO:0000256" key="5">
    <source>
        <dbReference type="ARBA" id="ARBA00022840"/>
    </source>
</evidence>
<dbReference type="InterPro" id="IPR014721">
    <property type="entry name" value="Ribsml_uS5_D2-typ_fold_subgr"/>
</dbReference>
<dbReference type="SUPFAM" id="SSF54211">
    <property type="entry name" value="Ribosomal protein S5 domain 2-like"/>
    <property type="match status" value="1"/>
</dbReference>
<comment type="caution">
    <text evidence="8">The sequence shown here is derived from an EMBL/GenBank/DDBJ whole genome shotgun (WGS) entry which is preliminary data.</text>
</comment>
<evidence type="ECO:0000256" key="1">
    <source>
        <dbReference type="ARBA" id="ARBA00022605"/>
    </source>
</evidence>
<accession>A0AAP0EW78</accession>
<keyword evidence="5" id="KW-0067">ATP-binding</keyword>
<evidence type="ECO:0000313" key="9">
    <source>
        <dbReference type="Proteomes" id="UP001420932"/>
    </source>
</evidence>
<dbReference type="PANTHER" id="PTHR20861">
    <property type="entry name" value="HOMOSERINE/4-DIPHOSPHOCYTIDYL-2-C-METHYL-D-ERYTHRITOL KINASE"/>
    <property type="match status" value="1"/>
</dbReference>
<dbReference type="PANTHER" id="PTHR20861:SF1">
    <property type="entry name" value="HOMOSERINE KINASE"/>
    <property type="match status" value="1"/>
</dbReference>
<gene>
    <name evidence="8" type="ORF">Syun_025027</name>
</gene>
<keyword evidence="3" id="KW-0547">Nucleotide-binding</keyword>
<dbReference type="GO" id="GO:0005524">
    <property type="term" value="F:ATP binding"/>
    <property type="evidence" value="ECO:0007669"/>
    <property type="project" value="UniProtKB-KW"/>
</dbReference>
<evidence type="ECO:0000256" key="6">
    <source>
        <dbReference type="SAM" id="MobiDB-lite"/>
    </source>
</evidence>
<sequence length="243" mass="25520">MEGGEVGARKKMKRGDQGREGENEQSIVRKGMVPLNRVEPDPPLTFPPHADTSPKPIPTIIRCSTKPSISTSPLALDPNPQYSSVVSFAPATVANLGPNFDFLGCAVSGLGDTVTLRIDQQVPSGQLFISSVSTPHLSTNPLFNCAGIAAISAVRRLRVRSHCLSLSLHKGLPLGSDLGCSATSAAAAAVAVNALFGDRLSASELILARLDSEAKVSGYHADNIVPAIMGGFVLIRSYDPRPL</sequence>
<reference evidence="8 9" key="1">
    <citation type="submission" date="2024-01" db="EMBL/GenBank/DDBJ databases">
        <title>Genome assemblies of Stephania.</title>
        <authorList>
            <person name="Yang L."/>
        </authorList>
    </citation>
    <scope>NUCLEOTIDE SEQUENCE [LARGE SCALE GENOMIC DNA]</scope>
    <source>
        <strain evidence="8">YNDBR</strain>
        <tissue evidence="8">Leaf</tissue>
    </source>
</reference>
<evidence type="ECO:0000256" key="3">
    <source>
        <dbReference type="ARBA" id="ARBA00022741"/>
    </source>
</evidence>
<dbReference type="InterPro" id="IPR006204">
    <property type="entry name" value="GHMP_kinase_N_dom"/>
</dbReference>
<dbReference type="GO" id="GO:0008652">
    <property type="term" value="P:amino acid biosynthetic process"/>
    <property type="evidence" value="ECO:0007669"/>
    <property type="project" value="UniProtKB-KW"/>
</dbReference>